<keyword evidence="3" id="KW-1185">Reference proteome</keyword>
<keyword evidence="2" id="KW-0732">Signal</keyword>
<feature type="signal peptide" evidence="2">
    <location>
        <begin position="1"/>
        <end position="19"/>
    </location>
</feature>
<feature type="region of interest" description="Disordered" evidence="1">
    <location>
        <begin position="223"/>
        <end position="320"/>
    </location>
</feature>
<dbReference type="AlphaFoldDB" id="A0A7I4Y1E1"/>
<organism evidence="3 4">
    <name type="scientific">Haemonchus contortus</name>
    <name type="common">Barber pole worm</name>
    <dbReference type="NCBI Taxonomy" id="6289"/>
    <lineage>
        <taxon>Eukaryota</taxon>
        <taxon>Metazoa</taxon>
        <taxon>Ecdysozoa</taxon>
        <taxon>Nematoda</taxon>
        <taxon>Chromadorea</taxon>
        <taxon>Rhabditida</taxon>
        <taxon>Rhabditina</taxon>
        <taxon>Rhabditomorpha</taxon>
        <taxon>Strongyloidea</taxon>
        <taxon>Trichostrongylidae</taxon>
        <taxon>Haemonchus</taxon>
    </lineage>
</organism>
<evidence type="ECO:0000256" key="2">
    <source>
        <dbReference type="SAM" id="SignalP"/>
    </source>
</evidence>
<name>A0A7I4Y1E1_HAECO</name>
<accession>A0A7I4Y1E1</accession>
<dbReference type="OMA" id="VRCWCGG"/>
<evidence type="ECO:0000313" key="4">
    <source>
        <dbReference type="WBParaSite" id="HCON_00032430-00001"/>
    </source>
</evidence>
<feature type="chain" id="PRO_5029600022" evidence="2">
    <location>
        <begin position="20"/>
        <end position="337"/>
    </location>
</feature>
<feature type="compositionally biased region" description="Basic and acidic residues" evidence="1">
    <location>
        <begin position="257"/>
        <end position="287"/>
    </location>
</feature>
<dbReference type="OrthoDB" id="5832892at2759"/>
<protein>
    <submittedName>
        <fullName evidence="4">PRKCSH-like domain-containing protein</fullName>
    </submittedName>
</protein>
<sequence length="337" mass="38421">MGTLNLILTLFTLPYASNAISCLVMRPGYGLITENCPSSTVGCRIKARSDKVEWYEWSKLYDRNQLVCIYPGEYEGTAGCVRKPSGNIRCWCGGMDDCNDPETSQQLVDAFRKQDRAKILHIGKKLEAGERPATTSTTTTTTTRTTTTVRKIAHHKKPTPQKIPKTMARTTTTTTTTLTTTPSTTITTANQIANDIEQEFPLPTEDNIKLGMSFDETRRRLNEEMREEDERLQQLLADEEAEMSKDEEEEDSEEREEQMRKERERNRMERRERARADERRRQTEEATLRSNGRAQKHRETLESEEADDDDHPGSGSPTVSITLISSICSLSLLLLRY</sequence>
<dbReference type="Proteomes" id="UP000025227">
    <property type="component" value="Unplaced"/>
</dbReference>
<feature type="compositionally biased region" description="Basic and acidic residues" evidence="1">
    <location>
        <begin position="223"/>
        <end position="232"/>
    </location>
</feature>
<evidence type="ECO:0000256" key="1">
    <source>
        <dbReference type="SAM" id="MobiDB-lite"/>
    </source>
</evidence>
<proteinExistence type="predicted"/>
<reference evidence="4" key="1">
    <citation type="submission" date="2020-12" db="UniProtKB">
        <authorList>
            <consortium name="WormBaseParasite"/>
        </authorList>
    </citation>
    <scope>IDENTIFICATION</scope>
    <source>
        <strain evidence="4">MHco3</strain>
    </source>
</reference>
<dbReference type="WBParaSite" id="HCON_00032430-00001">
    <property type="protein sequence ID" value="HCON_00032430-00001"/>
    <property type="gene ID" value="HCON_00032430"/>
</dbReference>
<evidence type="ECO:0000313" key="3">
    <source>
        <dbReference type="Proteomes" id="UP000025227"/>
    </source>
</evidence>
<feature type="compositionally biased region" description="Acidic residues" evidence="1">
    <location>
        <begin position="237"/>
        <end position="256"/>
    </location>
</feature>